<evidence type="ECO:0000313" key="1">
    <source>
        <dbReference type="EMBL" id="TVU67513.1"/>
    </source>
</evidence>
<dbReference type="PANTHER" id="PTHR34387:SF2">
    <property type="entry name" value="SLR1258 PROTEIN"/>
    <property type="match status" value="1"/>
</dbReference>
<dbReference type="GO" id="GO:0006974">
    <property type="term" value="P:DNA damage response"/>
    <property type="evidence" value="ECO:0007669"/>
    <property type="project" value="TreeGrafter"/>
</dbReference>
<gene>
    <name evidence="1" type="ORF">FQP86_16740</name>
</gene>
<protein>
    <submittedName>
        <fullName evidence="1">SIMPL domain-containing protein</fullName>
    </submittedName>
</protein>
<dbReference type="AlphaFoldDB" id="A0A558HEE9"/>
<organism evidence="1 2">
    <name type="scientific">Cobetia crustatorum</name>
    <dbReference type="NCBI Taxonomy" id="553385"/>
    <lineage>
        <taxon>Bacteria</taxon>
        <taxon>Pseudomonadati</taxon>
        <taxon>Pseudomonadota</taxon>
        <taxon>Gammaproteobacteria</taxon>
        <taxon>Oceanospirillales</taxon>
        <taxon>Halomonadaceae</taxon>
        <taxon>Cobetia</taxon>
    </lineage>
</organism>
<dbReference type="RefSeq" id="WP_144728067.1">
    <property type="nucleotide sequence ID" value="NZ_CAWOWR010000044.1"/>
</dbReference>
<reference evidence="1 2" key="1">
    <citation type="submission" date="2019-07" db="EMBL/GenBank/DDBJ databases">
        <title>Diversity of Bacteria from Kongsfjorden, Arctic.</title>
        <authorList>
            <person name="Yu Y."/>
        </authorList>
    </citation>
    <scope>NUCLEOTIDE SEQUENCE [LARGE SCALE GENOMIC DNA]</scope>
    <source>
        <strain evidence="1 2">SM1923</strain>
    </source>
</reference>
<dbReference type="EMBL" id="VNFH01000014">
    <property type="protein sequence ID" value="TVU67513.1"/>
    <property type="molecule type" value="Genomic_DNA"/>
</dbReference>
<proteinExistence type="predicted"/>
<dbReference type="Pfam" id="PF04402">
    <property type="entry name" value="SIMPL"/>
    <property type="match status" value="1"/>
</dbReference>
<name>A0A558HEE9_9GAMM</name>
<comment type="caution">
    <text evidence="1">The sequence shown here is derived from an EMBL/GenBank/DDBJ whole genome shotgun (WGS) entry which is preliminary data.</text>
</comment>
<dbReference type="Proteomes" id="UP000319941">
    <property type="component" value="Unassembled WGS sequence"/>
</dbReference>
<accession>A0A558HEE9</accession>
<keyword evidence="2" id="KW-1185">Reference proteome</keyword>
<dbReference type="InterPro" id="IPR016907">
    <property type="entry name" value="UCP029033"/>
</dbReference>
<evidence type="ECO:0000313" key="2">
    <source>
        <dbReference type="Proteomes" id="UP000319941"/>
    </source>
</evidence>
<dbReference type="PANTHER" id="PTHR34387">
    <property type="entry name" value="SLR1258 PROTEIN"/>
    <property type="match status" value="1"/>
</dbReference>
<dbReference type="OrthoDB" id="9806540at2"/>
<dbReference type="STRING" id="553385.GCA_000591415_01908"/>
<dbReference type="InterPro" id="IPR007497">
    <property type="entry name" value="SIMPL/DUF541"/>
</dbReference>
<dbReference type="InterPro" id="IPR052022">
    <property type="entry name" value="26kDa_periplasmic_antigen"/>
</dbReference>
<sequence length="240" mass="26292">MSHTRSSLALPSLIIGSLLAVGLVWSGSYIKQAAQVWESSSRVVTVKGLAEREVKADLALWPLHFSVNANKLVGLHEALANDEQKIRAFLTTQGFPTDQVSVTSPQVTDLYANSYNAQRPDERYRAEATILVRSPKVDLVKDSASKTGELVREGILLSADYAYRTEFLFTGLEAIKPDMIAVATADARRAAQQFAKDSGSSVGHIKHASQGYFSISDLDSYTPDIKQVRVVTTIDYTLKN</sequence>
<dbReference type="PIRSF" id="PIRSF029033">
    <property type="entry name" value="UCP029033"/>
    <property type="match status" value="1"/>
</dbReference>